<feature type="transmembrane region" description="Helical" evidence="1">
    <location>
        <begin position="177"/>
        <end position="196"/>
    </location>
</feature>
<dbReference type="SUPFAM" id="SSF103481">
    <property type="entry name" value="Multidrug resistance efflux transporter EmrE"/>
    <property type="match status" value="2"/>
</dbReference>
<evidence type="ECO:0000256" key="1">
    <source>
        <dbReference type="SAM" id="Phobius"/>
    </source>
</evidence>
<dbReference type="GO" id="GO:0016020">
    <property type="term" value="C:membrane"/>
    <property type="evidence" value="ECO:0007669"/>
    <property type="project" value="InterPro"/>
</dbReference>
<dbReference type="EMBL" id="RDRB01000001">
    <property type="protein sequence ID" value="ROU04036.1"/>
    <property type="molecule type" value="Genomic_DNA"/>
</dbReference>
<feature type="transmembrane region" description="Helical" evidence="1">
    <location>
        <begin position="263"/>
        <end position="281"/>
    </location>
</feature>
<feature type="transmembrane region" description="Helical" evidence="1">
    <location>
        <begin position="148"/>
        <end position="165"/>
    </location>
</feature>
<dbReference type="Pfam" id="PF00892">
    <property type="entry name" value="EamA"/>
    <property type="match status" value="2"/>
</dbReference>
<evidence type="ECO:0000259" key="2">
    <source>
        <dbReference type="Pfam" id="PF00892"/>
    </source>
</evidence>
<feature type="transmembrane region" description="Helical" evidence="1">
    <location>
        <begin position="124"/>
        <end position="142"/>
    </location>
</feature>
<feature type="transmembrane region" description="Helical" evidence="1">
    <location>
        <begin position="65"/>
        <end position="90"/>
    </location>
</feature>
<dbReference type="OrthoDB" id="7165334at2"/>
<keyword evidence="1" id="KW-1133">Transmembrane helix</keyword>
<feature type="transmembrane region" description="Helical" evidence="1">
    <location>
        <begin position="241"/>
        <end position="257"/>
    </location>
</feature>
<organism evidence="3 4">
    <name type="scientific">Histidinibacterium lentulum</name>
    <dbReference type="NCBI Taxonomy" id="2480588"/>
    <lineage>
        <taxon>Bacteria</taxon>
        <taxon>Pseudomonadati</taxon>
        <taxon>Pseudomonadota</taxon>
        <taxon>Alphaproteobacteria</taxon>
        <taxon>Rhodobacterales</taxon>
        <taxon>Paracoccaceae</taxon>
        <taxon>Histidinibacterium</taxon>
    </lineage>
</organism>
<reference evidence="3 4" key="1">
    <citation type="submission" date="2018-10" db="EMBL/GenBank/DDBJ databases">
        <title>Histidinibacterium lentulum gen. nov., sp. nov., a marine bacterium from the culture broth of Picochlorum sp. 122.</title>
        <authorList>
            <person name="Wang G."/>
        </authorList>
    </citation>
    <scope>NUCLEOTIDE SEQUENCE [LARGE SCALE GENOMIC DNA]</scope>
    <source>
        <strain evidence="3 4">B17</strain>
    </source>
</reference>
<feature type="transmembrane region" description="Helical" evidence="1">
    <location>
        <begin position="208"/>
        <end position="229"/>
    </location>
</feature>
<dbReference type="AlphaFoldDB" id="A0A3N2R9N0"/>
<gene>
    <name evidence="3" type="ORF">EAT49_01130</name>
</gene>
<dbReference type="InterPro" id="IPR037185">
    <property type="entry name" value="EmrE-like"/>
</dbReference>
<dbReference type="RefSeq" id="WP_123640439.1">
    <property type="nucleotide sequence ID" value="NZ_ML119081.1"/>
</dbReference>
<dbReference type="PANTHER" id="PTHR22911:SF135">
    <property type="entry name" value="BLR4310 PROTEIN"/>
    <property type="match status" value="1"/>
</dbReference>
<sequence>MSDTLRGAALMVGAMLAFSIEDALIKGTATLIPAGQVMITLGLFGTIGFALLLRHRGQSLFTRALLSRAVLFRSACELLGTAGFVAALTLGDLSTATAILQAVPLAVVSGAALFLGEKVGWRRWTAVGLGLVGVMMVIRPGAAEFDPNSLFALVAVVCLSARDLATRRIPAGVPSNQLSGAAFATTILSGVLLLGLTGERLVVPSSMALLGLVATLAVGMLAYSTIVAATRIGEMSVIAPFRYTRILFALFVATLIFGERPDAWTYAGAALIVGSGLYAFWREAQANARARASLPPQPTL</sequence>
<dbReference type="InterPro" id="IPR000620">
    <property type="entry name" value="EamA_dom"/>
</dbReference>
<dbReference type="PANTHER" id="PTHR22911">
    <property type="entry name" value="ACYL-MALONYL CONDENSING ENZYME-RELATED"/>
    <property type="match status" value="1"/>
</dbReference>
<proteinExistence type="predicted"/>
<keyword evidence="1" id="KW-0812">Transmembrane</keyword>
<evidence type="ECO:0000313" key="3">
    <source>
        <dbReference type="EMBL" id="ROU04036.1"/>
    </source>
</evidence>
<feature type="transmembrane region" description="Helical" evidence="1">
    <location>
        <begin position="96"/>
        <end position="115"/>
    </location>
</feature>
<name>A0A3N2R9N0_9RHOB</name>
<keyword evidence="1" id="KW-0472">Membrane</keyword>
<comment type="caution">
    <text evidence="3">The sequence shown here is derived from an EMBL/GenBank/DDBJ whole genome shotgun (WGS) entry which is preliminary data.</text>
</comment>
<keyword evidence="4" id="KW-1185">Reference proteome</keyword>
<dbReference type="Gene3D" id="1.10.3730.20">
    <property type="match status" value="1"/>
</dbReference>
<dbReference type="Proteomes" id="UP000268016">
    <property type="component" value="Unassembled WGS sequence"/>
</dbReference>
<protein>
    <submittedName>
        <fullName evidence="3">DMT family transporter</fullName>
    </submittedName>
</protein>
<accession>A0A3N2R9N0</accession>
<feature type="domain" description="EamA" evidence="2">
    <location>
        <begin position="150"/>
        <end position="275"/>
    </location>
</feature>
<evidence type="ECO:0000313" key="4">
    <source>
        <dbReference type="Proteomes" id="UP000268016"/>
    </source>
</evidence>
<feature type="transmembrane region" description="Helical" evidence="1">
    <location>
        <begin position="33"/>
        <end position="53"/>
    </location>
</feature>
<feature type="domain" description="EamA" evidence="2">
    <location>
        <begin position="6"/>
        <end position="138"/>
    </location>
</feature>